<feature type="transmembrane region" description="Helical" evidence="1">
    <location>
        <begin position="502"/>
        <end position="524"/>
    </location>
</feature>
<reference evidence="2 3" key="1">
    <citation type="submission" date="2018-10" db="EMBL/GenBank/DDBJ databases">
        <title>Fifty Aureobasidium pullulans genomes reveal a recombining polyextremotolerant generalist.</title>
        <authorList>
            <person name="Gostincar C."/>
            <person name="Turk M."/>
            <person name="Zajc J."/>
            <person name="Gunde-Cimerman N."/>
        </authorList>
    </citation>
    <scope>NUCLEOTIDE SEQUENCE [LARGE SCALE GENOMIC DNA]</scope>
    <source>
        <strain evidence="2 3">EXF-10507</strain>
    </source>
</reference>
<gene>
    <name evidence="2" type="ORF">D6D15_03489</name>
</gene>
<feature type="transmembrane region" description="Helical" evidence="1">
    <location>
        <begin position="170"/>
        <end position="193"/>
    </location>
</feature>
<name>A0A4S9BH57_AURPU</name>
<evidence type="ECO:0000313" key="3">
    <source>
        <dbReference type="Proteomes" id="UP000304928"/>
    </source>
</evidence>
<feature type="transmembrane region" description="Helical" evidence="1">
    <location>
        <begin position="375"/>
        <end position="395"/>
    </location>
</feature>
<dbReference type="Proteomes" id="UP000304928">
    <property type="component" value="Unassembled WGS sequence"/>
</dbReference>
<evidence type="ECO:0000313" key="2">
    <source>
        <dbReference type="EMBL" id="THW91926.1"/>
    </source>
</evidence>
<keyword evidence="1" id="KW-0472">Membrane</keyword>
<organism evidence="2 3">
    <name type="scientific">Aureobasidium pullulans</name>
    <name type="common">Black yeast</name>
    <name type="synonym">Pullularia pullulans</name>
    <dbReference type="NCBI Taxonomy" id="5580"/>
    <lineage>
        <taxon>Eukaryota</taxon>
        <taxon>Fungi</taxon>
        <taxon>Dikarya</taxon>
        <taxon>Ascomycota</taxon>
        <taxon>Pezizomycotina</taxon>
        <taxon>Dothideomycetes</taxon>
        <taxon>Dothideomycetidae</taxon>
        <taxon>Dothideales</taxon>
        <taxon>Saccotheciaceae</taxon>
        <taxon>Aureobasidium</taxon>
    </lineage>
</organism>
<protein>
    <submittedName>
        <fullName evidence="2">Uncharacterized protein</fullName>
    </submittedName>
</protein>
<feature type="non-terminal residue" evidence="2">
    <location>
        <position position="1"/>
    </location>
</feature>
<keyword evidence="1" id="KW-1133">Transmembrane helix</keyword>
<dbReference type="AlphaFoldDB" id="A0A4S9BH57"/>
<dbReference type="EMBL" id="QZAR01000043">
    <property type="protein sequence ID" value="THW91926.1"/>
    <property type="molecule type" value="Genomic_DNA"/>
</dbReference>
<keyword evidence="1" id="KW-0812">Transmembrane</keyword>
<feature type="transmembrane region" description="Helical" evidence="1">
    <location>
        <begin position="94"/>
        <end position="113"/>
    </location>
</feature>
<feature type="transmembrane region" description="Helical" evidence="1">
    <location>
        <begin position="205"/>
        <end position="228"/>
    </location>
</feature>
<proteinExistence type="predicted"/>
<comment type="caution">
    <text evidence="2">The sequence shown here is derived from an EMBL/GenBank/DDBJ whole genome shotgun (WGS) entry which is preliminary data.</text>
</comment>
<feature type="transmembrane region" description="Helical" evidence="1">
    <location>
        <begin position="45"/>
        <end position="67"/>
    </location>
</feature>
<sequence>WNVNALSSRARIRPSCLCPIPLLLSASRQHPITMAILHLLLDLLAFLQPISFVLAIIWIFFDVFWLIRPDNKARGIFATPGRLTKVKQKGWRRIYACVYLPLAAFSAVRVISYQNTYIESVDLLHSQRGHPQAFYPRFFEKWGHLVPQMFQMMHLRAWAGEVSKDSRPEWAYFVWNAQQYAAGLVTFAFFLIVQSRVRPLKFFTILTFIWISMTSLSCAHCLLFYFILVTPPLLHGKRYVSDWLHKMTAFLTIFQHLAAYSLMHTLNTASYQKYLLYMMAVPLTVPIIALLLPKQPSYRLRFVTLHEAQTYVFLTSGYVSAFLHLYSTYTIWWKAVETDINNPDYRLYLNQADAIQRGNEFGWLWYNLSAKDPSFGAITWDVLLTLASLLIWTLVNRSSYWGMVRSSFSWLVRSHQMPIWDGSQDIVDDGRTRAEMRALLRNDDLYPELPRSQMTDAGMIAEWDARAEIGRAVAMIREPPMPYEPSTLPGWLQTVWSYVGEVALAVILFGIGGLGWAAAAVLGAGPKKWPVH</sequence>
<evidence type="ECO:0000256" key="1">
    <source>
        <dbReference type="SAM" id="Phobius"/>
    </source>
</evidence>
<accession>A0A4S9BH57</accession>
<feature type="transmembrane region" description="Helical" evidence="1">
    <location>
        <begin position="274"/>
        <end position="292"/>
    </location>
</feature>